<name>A0AAQ3NX88_VIGMU</name>
<dbReference type="AlphaFoldDB" id="A0AAQ3NX88"/>
<proteinExistence type="predicted"/>
<evidence type="ECO:0000313" key="1">
    <source>
        <dbReference type="EMBL" id="WVZ17555.1"/>
    </source>
</evidence>
<gene>
    <name evidence="1" type="ORF">V8G54_010537</name>
</gene>
<evidence type="ECO:0000313" key="2">
    <source>
        <dbReference type="Proteomes" id="UP001374535"/>
    </source>
</evidence>
<protein>
    <submittedName>
        <fullName evidence="1">Uncharacterized protein</fullName>
    </submittedName>
</protein>
<reference evidence="1 2" key="1">
    <citation type="journal article" date="2023" name="Life. Sci Alliance">
        <title>Evolutionary insights into 3D genome organization and epigenetic landscape of Vigna mungo.</title>
        <authorList>
            <person name="Junaid A."/>
            <person name="Singh B."/>
            <person name="Bhatia S."/>
        </authorList>
    </citation>
    <scope>NUCLEOTIDE SEQUENCE [LARGE SCALE GENOMIC DNA]</scope>
    <source>
        <strain evidence="1">Urdbean</strain>
    </source>
</reference>
<accession>A0AAQ3NX88</accession>
<keyword evidence="2" id="KW-1185">Reference proteome</keyword>
<sequence>MDEYSSFSSPGLSNPLFSLTHYNHDSPSLIVLSLIVVLSTHHSPSSSLVVYAIGTVFMCSRRTILPHWIRSVALELSFSISRTGVVSILEPLSNPNLKSPLSNTVKASSIKRTKGLQSVFPKCGCASLPKQSRSANTIVQPLWFAETFI</sequence>
<organism evidence="1 2">
    <name type="scientific">Vigna mungo</name>
    <name type="common">Black gram</name>
    <name type="synonym">Phaseolus mungo</name>
    <dbReference type="NCBI Taxonomy" id="3915"/>
    <lineage>
        <taxon>Eukaryota</taxon>
        <taxon>Viridiplantae</taxon>
        <taxon>Streptophyta</taxon>
        <taxon>Embryophyta</taxon>
        <taxon>Tracheophyta</taxon>
        <taxon>Spermatophyta</taxon>
        <taxon>Magnoliopsida</taxon>
        <taxon>eudicotyledons</taxon>
        <taxon>Gunneridae</taxon>
        <taxon>Pentapetalae</taxon>
        <taxon>rosids</taxon>
        <taxon>fabids</taxon>
        <taxon>Fabales</taxon>
        <taxon>Fabaceae</taxon>
        <taxon>Papilionoideae</taxon>
        <taxon>50 kb inversion clade</taxon>
        <taxon>NPAAA clade</taxon>
        <taxon>indigoferoid/millettioid clade</taxon>
        <taxon>Phaseoleae</taxon>
        <taxon>Vigna</taxon>
    </lineage>
</organism>
<dbReference type="EMBL" id="CP144698">
    <property type="protein sequence ID" value="WVZ17555.1"/>
    <property type="molecule type" value="Genomic_DNA"/>
</dbReference>
<dbReference type="Proteomes" id="UP001374535">
    <property type="component" value="Chromosome 3"/>
</dbReference>